<evidence type="ECO:0000256" key="1">
    <source>
        <dbReference type="SAM" id="Coils"/>
    </source>
</evidence>
<name>A0A6L2LBQ6_TANCI</name>
<organism evidence="3">
    <name type="scientific">Tanacetum cinerariifolium</name>
    <name type="common">Dalmatian daisy</name>
    <name type="synonym">Chrysanthemum cinerariifolium</name>
    <dbReference type="NCBI Taxonomy" id="118510"/>
    <lineage>
        <taxon>Eukaryota</taxon>
        <taxon>Viridiplantae</taxon>
        <taxon>Streptophyta</taxon>
        <taxon>Embryophyta</taxon>
        <taxon>Tracheophyta</taxon>
        <taxon>Spermatophyta</taxon>
        <taxon>Magnoliopsida</taxon>
        <taxon>eudicotyledons</taxon>
        <taxon>Gunneridae</taxon>
        <taxon>Pentapetalae</taxon>
        <taxon>asterids</taxon>
        <taxon>campanulids</taxon>
        <taxon>Asterales</taxon>
        <taxon>Asteraceae</taxon>
        <taxon>Asteroideae</taxon>
        <taxon>Anthemideae</taxon>
        <taxon>Anthemidinae</taxon>
        <taxon>Tanacetum</taxon>
    </lineage>
</organism>
<sequence length="503" mass="57096">MAYFPRLNKLAVAANSRGLFEGMLVYCDRENARDLEFANGLDNLWVELLERANESQLFKTELEGLCPSAKRLIWSILSFPAFHMSSKERWFEGTMRVMTVLINESYIEPGGCQPPSRVGLSQLWDVLYNRVNELKLLSSELNLFGGPLAVQCVEYLKQLSKSKVLKMLELRKTIAEDNTIDTQKLNKIPNNYKSSQIDACGGSGSNSLVWPIDDDNGAVDMNGTMDNLEERITNLEMVFAYLKNKKILERQENKPKKETPSSNGTTNEDIAEFKVASKSTSSTSKPKKIEDLTQKNPPWITLLVPLKKLIIGVFRLAFDPRKSSHYKVVHAGGEAEGLNRELKQCKLNMEDHDHPIMTSLEIAHELHRGRKFLESFGRPINDPILLLMELPHMLHLKGKIFESFRYRVNIVQLLNPFPEGWSIRTCVWSICLGEGEEDAFVVINLSRLVVKYNLISKTNTEIFDIGSNQMDDDDDGDDDAVVFIPPFEVDLNLYEFIPSLASV</sequence>
<dbReference type="EMBL" id="BKCJ010004126">
    <property type="protein sequence ID" value="GEU59183.1"/>
    <property type="molecule type" value="Genomic_DNA"/>
</dbReference>
<feature type="region of interest" description="Disordered" evidence="2">
    <location>
        <begin position="251"/>
        <end position="290"/>
    </location>
</feature>
<dbReference type="AlphaFoldDB" id="A0A6L2LBQ6"/>
<evidence type="ECO:0000256" key="2">
    <source>
        <dbReference type="SAM" id="MobiDB-lite"/>
    </source>
</evidence>
<keyword evidence="1" id="KW-0175">Coiled coil</keyword>
<accession>A0A6L2LBQ6</accession>
<feature type="coiled-coil region" evidence="1">
    <location>
        <begin position="218"/>
        <end position="245"/>
    </location>
</feature>
<reference evidence="3" key="1">
    <citation type="journal article" date="2019" name="Sci. Rep.">
        <title>Draft genome of Tanacetum cinerariifolium, the natural source of mosquito coil.</title>
        <authorList>
            <person name="Yamashiro T."/>
            <person name="Shiraishi A."/>
            <person name="Satake H."/>
            <person name="Nakayama K."/>
        </authorList>
    </citation>
    <scope>NUCLEOTIDE SEQUENCE</scope>
</reference>
<comment type="caution">
    <text evidence="3">The sequence shown here is derived from an EMBL/GenBank/DDBJ whole genome shotgun (WGS) entry which is preliminary data.</text>
</comment>
<protein>
    <submittedName>
        <fullName evidence="3">Uncharacterized protein</fullName>
    </submittedName>
</protein>
<evidence type="ECO:0000313" key="3">
    <source>
        <dbReference type="EMBL" id="GEU59183.1"/>
    </source>
</evidence>
<proteinExistence type="predicted"/>
<gene>
    <name evidence="3" type="ORF">Tci_031161</name>
</gene>